<reference evidence="2 3" key="1">
    <citation type="submission" date="2020-08" db="EMBL/GenBank/DDBJ databases">
        <title>Novel species isolated from subtropical streams in China.</title>
        <authorList>
            <person name="Lu H."/>
        </authorList>
    </citation>
    <scope>NUCLEOTIDE SEQUENCE [LARGE SCALE GENOMIC DNA]</scope>
    <source>
        <strain evidence="2 3">FT31W</strain>
    </source>
</reference>
<dbReference type="Proteomes" id="UP000613113">
    <property type="component" value="Unassembled WGS sequence"/>
</dbReference>
<organism evidence="2 3">
    <name type="scientific">Undibacterium griseum</name>
    <dbReference type="NCBI Taxonomy" id="2762295"/>
    <lineage>
        <taxon>Bacteria</taxon>
        <taxon>Pseudomonadati</taxon>
        <taxon>Pseudomonadota</taxon>
        <taxon>Betaproteobacteria</taxon>
        <taxon>Burkholderiales</taxon>
        <taxon>Oxalobacteraceae</taxon>
        <taxon>Undibacterium</taxon>
    </lineage>
</organism>
<proteinExistence type="predicted"/>
<evidence type="ECO:0008006" key="4">
    <source>
        <dbReference type="Google" id="ProtNLM"/>
    </source>
</evidence>
<accession>A0ABR6YMH9</accession>
<gene>
    <name evidence="2" type="ORF">H8K27_08235</name>
</gene>
<comment type="caution">
    <text evidence="2">The sequence shown here is derived from an EMBL/GenBank/DDBJ whole genome shotgun (WGS) entry which is preliminary data.</text>
</comment>
<feature type="chain" id="PRO_5045910997" description="Copper resistance protein" evidence="1">
    <location>
        <begin position="27"/>
        <end position="139"/>
    </location>
</feature>
<protein>
    <recommendedName>
        <fullName evidence="4">Copper resistance protein</fullName>
    </recommendedName>
</protein>
<dbReference type="EMBL" id="JACOGC010000002">
    <property type="protein sequence ID" value="MBC3885112.1"/>
    <property type="molecule type" value="Genomic_DNA"/>
</dbReference>
<evidence type="ECO:0000313" key="2">
    <source>
        <dbReference type="EMBL" id="MBC3885112.1"/>
    </source>
</evidence>
<sequence>MKFRLSKLITVSLALFSMLFMQLAMASYVCRGTSEIQSHSVGTPDPSMEGMTMAAMSDCEGMDMAQPVLCHTHAQDPLSKQSFDKPQLPDVPAFVGAGILRTVEMIEPVQLNESLLSGLSFHLATAAPPLAILHCCFRI</sequence>
<feature type="signal peptide" evidence="1">
    <location>
        <begin position="1"/>
        <end position="26"/>
    </location>
</feature>
<evidence type="ECO:0000256" key="1">
    <source>
        <dbReference type="SAM" id="SignalP"/>
    </source>
</evidence>
<keyword evidence="1" id="KW-0732">Signal</keyword>
<keyword evidence="3" id="KW-1185">Reference proteome</keyword>
<dbReference type="RefSeq" id="WP_186862651.1">
    <property type="nucleotide sequence ID" value="NZ_JACOGC010000002.1"/>
</dbReference>
<evidence type="ECO:0000313" key="3">
    <source>
        <dbReference type="Proteomes" id="UP000613113"/>
    </source>
</evidence>
<name>A0ABR6YMH9_9BURK</name>